<dbReference type="AlphaFoldDB" id="A0A976MCT6"/>
<evidence type="ECO:0000313" key="1">
    <source>
        <dbReference type="EMBL" id="UKK01956.2"/>
    </source>
</evidence>
<protein>
    <submittedName>
        <fullName evidence="1">Uncharacterized protein</fullName>
    </submittedName>
</protein>
<organism evidence="1 2">
    <name type="scientific">Theileria orientalis</name>
    <dbReference type="NCBI Taxonomy" id="68886"/>
    <lineage>
        <taxon>Eukaryota</taxon>
        <taxon>Sar</taxon>
        <taxon>Alveolata</taxon>
        <taxon>Apicomplexa</taxon>
        <taxon>Aconoidasida</taxon>
        <taxon>Piroplasmida</taxon>
        <taxon>Theileriidae</taxon>
        <taxon>Theileria</taxon>
    </lineage>
</organism>
<dbReference type="Proteomes" id="UP000244811">
    <property type="component" value="Chromosome 2"/>
</dbReference>
<gene>
    <name evidence="1" type="ORF">MACK_001309</name>
</gene>
<dbReference type="EMBL" id="CP056071">
    <property type="protein sequence ID" value="UKK01956.2"/>
    <property type="molecule type" value="Genomic_DNA"/>
</dbReference>
<proteinExistence type="predicted"/>
<reference evidence="1" key="1">
    <citation type="submission" date="2022-07" db="EMBL/GenBank/DDBJ databases">
        <title>Evaluation of T. orientalis genome assembly methods using nanopore sequencing and analysis of variation between genomes.</title>
        <authorList>
            <person name="Yam J."/>
            <person name="Micallef M.L."/>
            <person name="Liu M."/>
            <person name="Djordjevic S.P."/>
            <person name="Bogema D.R."/>
            <person name="Jenkins C."/>
        </authorList>
    </citation>
    <scope>NUCLEOTIDE SEQUENCE</scope>
    <source>
        <strain evidence="1">Goon Nure</strain>
    </source>
</reference>
<sequence length="293" mass="33119">MKSHFLSIKLDYVSQPELVINSAFSGRVVNSLENWNNEYVIGLTGNEARIVEDTLEYQPINQVSVLPPDSKIDTSLLVSNLKPLCTALLCDYFYMRTNENETVVIISDNWENTLPYVQWILLKNAQVVVYVAKGDEDREAALKSKWTRHPFFKHPTFKTKFHKVTLRSVYCSELSSDILKVTSNYGASVTLVLPGVAEAFNTEQVSLHREVLMGAGVNSRVVWTTKLEQIDPCECECIFNKGISLNFFNLNAILETESHVGIVQHALVETLKHICNNSLFLSEHTLSKFKSGK</sequence>
<accession>A0A976MCT6</accession>
<evidence type="ECO:0000313" key="2">
    <source>
        <dbReference type="Proteomes" id="UP000244811"/>
    </source>
</evidence>
<name>A0A976MCT6_THEOR</name>